<evidence type="ECO:0000259" key="1">
    <source>
        <dbReference type="Pfam" id="PF02368"/>
    </source>
</evidence>
<dbReference type="RefSeq" id="WP_101028704.1">
    <property type="nucleotide sequence ID" value="NZ_CABMMZ010000032.1"/>
</dbReference>
<dbReference type="AlphaFoldDB" id="A0A2N0UYR3"/>
<name>A0A2N0UYR3_9FIRM</name>
<proteinExistence type="predicted"/>
<dbReference type="Gene3D" id="2.60.40.1080">
    <property type="match status" value="1"/>
</dbReference>
<dbReference type="InterPro" id="IPR008964">
    <property type="entry name" value="Invasin/intimin_cell_adhesion"/>
</dbReference>
<organism evidence="2 3">
    <name type="scientific">Ruminococcus bromii</name>
    <dbReference type="NCBI Taxonomy" id="40518"/>
    <lineage>
        <taxon>Bacteria</taxon>
        <taxon>Bacillati</taxon>
        <taxon>Bacillota</taxon>
        <taxon>Clostridia</taxon>
        <taxon>Eubacteriales</taxon>
        <taxon>Oscillospiraceae</taxon>
        <taxon>Ruminococcus</taxon>
    </lineage>
</organism>
<accession>A0A2N0UYR3</accession>
<feature type="domain" description="BIG2" evidence="1">
    <location>
        <begin position="305"/>
        <end position="345"/>
    </location>
</feature>
<reference evidence="2" key="1">
    <citation type="journal article" date="2018" name="Environ. Microbiol.">
        <title>Sporulation capability and amylosome conservation among diverse human colonic and rumen isolates of the keystone starch-degrader Ruminococcus bromii.</title>
        <authorList>
            <person name="Mukhopadhya I."/>
            <person name="Morais S."/>
            <person name="Laverde-Gomez J."/>
            <person name="Sheridan P.O."/>
            <person name="Walker A.W."/>
            <person name="Kelly W."/>
            <person name="Klieve A.V."/>
            <person name="Ouwerkerk D."/>
            <person name="Duncan S.H."/>
            <person name="Louis P."/>
            <person name="Koropatkin N."/>
            <person name="Cockburn D."/>
            <person name="Kibler R."/>
            <person name="Cooper P.J."/>
            <person name="Sandoval C."/>
            <person name="Crost E."/>
            <person name="Juge N."/>
            <person name="Bayer E.A."/>
            <person name="Flint H.J."/>
        </authorList>
    </citation>
    <scope>NUCLEOTIDE SEQUENCE [LARGE SCALE GENOMIC DNA]</scope>
    <source>
        <strain evidence="2">ATCC 27255</strain>
    </source>
</reference>
<evidence type="ECO:0000313" key="3">
    <source>
        <dbReference type="Proteomes" id="UP000233425"/>
    </source>
</evidence>
<dbReference type="Proteomes" id="UP000233425">
    <property type="component" value="Unassembled WGS sequence"/>
</dbReference>
<keyword evidence="3" id="KW-1185">Reference proteome</keyword>
<dbReference type="SUPFAM" id="SSF49373">
    <property type="entry name" value="Invasin/intimin cell-adhesion fragments"/>
    <property type="match status" value="1"/>
</dbReference>
<protein>
    <submittedName>
        <fullName evidence="2">Bacterial Ig-like domain (Group 2)</fullName>
    </submittedName>
</protein>
<dbReference type="InterPro" id="IPR003343">
    <property type="entry name" value="Big_2"/>
</dbReference>
<dbReference type="Pfam" id="PF02368">
    <property type="entry name" value="Big_2"/>
    <property type="match status" value="1"/>
</dbReference>
<comment type="caution">
    <text evidence="2">The sequence shown here is derived from an EMBL/GenBank/DDBJ whole genome shotgun (WGS) entry which is preliminary data.</text>
</comment>
<dbReference type="EMBL" id="NNSR01000032">
    <property type="protein sequence ID" value="PKD32132.1"/>
    <property type="molecule type" value="Genomic_DNA"/>
</dbReference>
<evidence type="ECO:0000313" key="2">
    <source>
        <dbReference type="EMBL" id="PKD32132.1"/>
    </source>
</evidence>
<gene>
    <name evidence="2" type="ORF">RBATCC27255_00619</name>
</gene>
<sequence>MKKSKFTLVIVLGLVLCLLCGTTTTFSWFNRPDVQKGDSLSWSGDYNVTNGKNITAVTYVATKDDGSEYSTDPFNFSGLTTVSAHETKYFCTEVKNTGNAPQSISLFLNNSETNKLSVGVNSPLRTYKRFTSDSQTSYVSKTQCNVNKKNVYVGFVTADSLPENLKADRNSLNPGDYFLHSWNGQGAVEAGVNNSFLKSDVEYTLATPGYSNFKANYDISYCTIPYNYNNVKMYKKNTVGGKEWCEGSDNTNVDTYNTVLWFHWDNKFRTVYEQTKVNGELAKAAGISSFYSNAEAVVGKTFDLSAKAQGTVTYTSSKTDVATVDGKGQVIAKKAGKTTVTVTSTGAYGDKITAKCELTVSKEPAKSSYIPIVTNMKIEGKTDSDPVVTKVYWYIKNDTASSAAYSLGDVQISL</sequence>